<reference evidence="1 2" key="1">
    <citation type="submission" date="2020-02" db="EMBL/GenBank/DDBJ databases">
        <title>Draft genome sequence of Haematococcus lacustris strain NIES-144.</title>
        <authorList>
            <person name="Morimoto D."/>
            <person name="Nakagawa S."/>
            <person name="Yoshida T."/>
            <person name="Sawayama S."/>
        </authorList>
    </citation>
    <scope>NUCLEOTIDE SEQUENCE [LARGE SCALE GENOMIC DNA]</scope>
    <source>
        <strain evidence="1 2">NIES-144</strain>
    </source>
</reference>
<accession>A0A699YV84</accession>
<gene>
    <name evidence="1" type="ORF">HaLaN_10170</name>
</gene>
<dbReference type="EMBL" id="BLLF01000695">
    <property type="protein sequence ID" value="GFH14167.1"/>
    <property type="molecule type" value="Genomic_DNA"/>
</dbReference>
<organism evidence="1 2">
    <name type="scientific">Haematococcus lacustris</name>
    <name type="common">Green alga</name>
    <name type="synonym">Haematococcus pluvialis</name>
    <dbReference type="NCBI Taxonomy" id="44745"/>
    <lineage>
        <taxon>Eukaryota</taxon>
        <taxon>Viridiplantae</taxon>
        <taxon>Chlorophyta</taxon>
        <taxon>core chlorophytes</taxon>
        <taxon>Chlorophyceae</taxon>
        <taxon>CS clade</taxon>
        <taxon>Chlamydomonadales</taxon>
        <taxon>Haematococcaceae</taxon>
        <taxon>Haematococcus</taxon>
    </lineage>
</organism>
<keyword evidence="2" id="KW-1185">Reference proteome</keyword>
<dbReference type="Proteomes" id="UP000485058">
    <property type="component" value="Unassembled WGS sequence"/>
</dbReference>
<evidence type="ECO:0000313" key="1">
    <source>
        <dbReference type="EMBL" id="GFH14167.1"/>
    </source>
</evidence>
<proteinExistence type="predicted"/>
<comment type="caution">
    <text evidence="1">The sequence shown here is derived from an EMBL/GenBank/DDBJ whole genome shotgun (WGS) entry which is preliminary data.</text>
</comment>
<evidence type="ECO:0000313" key="2">
    <source>
        <dbReference type="Proteomes" id="UP000485058"/>
    </source>
</evidence>
<dbReference type="AlphaFoldDB" id="A0A699YV84"/>
<name>A0A699YV84_HAELA</name>
<protein>
    <submittedName>
        <fullName evidence="1">Uncharacterized protein</fullName>
    </submittedName>
</protein>
<sequence>MALYTGQGGPGPQPSGWAWQPAAGWRRADYHDWQEPGRGWHPRLEPAAHAQVSPPNLNPHEASCSSSWCCMVPADVCPGLDTVATQLLIGSQLRQASSLAL</sequence>